<feature type="transmembrane region" description="Helical" evidence="4">
    <location>
        <begin position="130"/>
        <end position="151"/>
    </location>
</feature>
<feature type="repeat" description="TPR" evidence="3">
    <location>
        <begin position="722"/>
        <end position="755"/>
    </location>
</feature>
<keyword evidence="4" id="KW-0812">Transmembrane</keyword>
<dbReference type="InterPro" id="IPR052346">
    <property type="entry name" value="O-mannosyl-transferase_TMTC"/>
</dbReference>
<dbReference type="Pfam" id="PF13231">
    <property type="entry name" value="PMT_2"/>
    <property type="match status" value="1"/>
</dbReference>
<comment type="caution">
    <text evidence="6">The sequence shown here is derived from an EMBL/GenBank/DDBJ whole genome shotgun (WGS) entry which is preliminary data.</text>
</comment>
<proteinExistence type="predicted"/>
<dbReference type="InterPro" id="IPR019734">
    <property type="entry name" value="TPR_rpt"/>
</dbReference>
<dbReference type="EMBL" id="JYNY01000260">
    <property type="protein sequence ID" value="KJJ84805.1"/>
    <property type="molecule type" value="Genomic_DNA"/>
</dbReference>
<feature type="transmembrane region" description="Helical" evidence="4">
    <location>
        <begin position="382"/>
        <end position="403"/>
    </location>
</feature>
<feature type="transmembrane region" description="Helical" evidence="4">
    <location>
        <begin position="256"/>
        <end position="277"/>
    </location>
</feature>
<reference evidence="6 7" key="1">
    <citation type="submission" date="2015-02" db="EMBL/GenBank/DDBJ databases">
        <title>Single-cell genomics of uncultivated deep-branching MTB reveals a conserved set of magnetosome genes.</title>
        <authorList>
            <person name="Kolinko S."/>
            <person name="Richter M."/>
            <person name="Glockner F.O."/>
            <person name="Brachmann A."/>
            <person name="Schuler D."/>
        </authorList>
    </citation>
    <scope>NUCLEOTIDE SEQUENCE [LARGE SCALE GENOMIC DNA]</scope>
    <source>
        <strain evidence="6">SKK-01</strain>
    </source>
</reference>
<dbReference type="PROSITE" id="PS50005">
    <property type="entry name" value="TPR"/>
    <property type="match status" value="6"/>
</dbReference>
<evidence type="ECO:0000313" key="7">
    <source>
        <dbReference type="Proteomes" id="UP000033428"/>
    </source>
</evidence>
<evidence type="ECO:0000313" key="6">
    <source>
        <dbReference type="EMBL" id="KJJ84805.1"/>
    </source>
</evidence>
<dbReference type="SMART" id="SM00028">
    <property type="entry name" value="TPR"/>
    <property type="match status" value="7"/>
</dbReference>
<evidence type="ECO:0000256" key="4">
    <source>
        <dbReference type="SAM" id="Phobius"/>
    </source>
</evidence>
<dbReference type="SUPFAM" id="SSF48452">
    <property type="entry name" value="TPR-like"/>
    <property type="match status" value="2"/>
</dbReference>
<dbReference type="PANTHER" id="PTHR44227:SF3">
    <property type="entry name" value="PROTEIN O-MANNOSYL-TRANSFERASE TMTC4"/>
    <property type="match status" value="1"/>
</dbReference>
<keyword evidence="4" id="KW-0472">Membrane</keyword>
<evidence type="ECO:0000256" key="1">
    <source>
        <dbReference type="ARBA" id="ARBA00022737"/>
    </source>
</evidence>
<dbReference type="PROSITE" id="PS50293">
    <property type="entry name" value="TPR_REGION"/>
    <property type="match status" value="3"/>
</dbReference>
<feature type="transmembrane region" description="Helical" evidence="4">
    <location>
        <begin position="297"/>
        <end position="314"/>
    </location>
</feature>
<keyword evidence="4" id="KW-1133">Transmembrane helix</keyword>
<feature type="transmembrane region" description="Helical" evidence="4">
    <location>
        <begin position="355"/>
        <end position="376"/>
    </location>
</feature>
<dbReference type="Gene3D" id="1.25.40.10">
    <property type="entry name" value="Tetratricopeptide repeat domain"/>
    <property type="match status" value="3"/>
</dbReference>
<feature type="transmembrane region" description="Helical" evidence="4">
    <location>
        <begin position="185"/>
        <end position="201"/>
    </location>
</feature>
<feature type="repeat" description="TPR" evidence="3">
    <location>
        <begin position="624"/>
        <end position="657"/>
    </location>
</feature>
<dbReference type="Pfam" id="PF00515">
    <property type="entry name" value="TPR_1"/>
    <property type="match status" value="1"/>
</dbReference>
<name>A0A0F0CTQ2_9BACT</name>
<feature type="repeat" description="TPR" evidence="3">
    <location>
        <begin position="528"/>
        <end position="561"/>
    </location>
</feature>
<dbReference type="PANTHER" id="PTHR44227">
    <property type="match status" value="1"/>
</dbReference>
<organism evidence="6 7">
    <name type="scientific">Candidatus Omnitrophus magneticus</name>
    <dbReference type="NCBI Taxonomy" id="1609969"/>
    <lineage>
        <taxon>Bacteria</taxon>
        <taxon>Pseudomonadati</taxon>
        <taxon>Candidatus Omnitrophota</taxon>
        <taxon>Candidatus Omnitrophus</taxon>
    </lineage>
</organism>
<dbReference type="Proteomes" id="UP000033428">
    <property type="component" value="Unassembled WGS sequence"/>
</dbReference>
<dbReference type="Pfam" id="PF13181">
    <property type="entry name" value="TPR_8"/>
    <property type="match status" value="1"/>
</dbReference>
<feature type="repeat" description="TPR" evidence="3">
    <location>
        <begin position="460"/>
        <end position="493"/>
    </location>
</feature>
<keyword evidence="7" id="KW-1185">Reference proteome</keyword>
<dbReference type="InterPro" id="IPR038731">
    <property type="entry name" value="RgtA/B/C-like"/>
</dbReference>
<sequence>MSKRSFSDYFYPCCFLTVLVNIFLGLLSWGLIDITMSILKSILNNIQMREDRKNFLIRVAVIIMLTVIIYMPTLKNDFIWDDDDYVYKNELIQKSDGLFRIWFSRETVQYYPVVFSSFWFEHKLWGLQPFGYHFVNIFFHILNMLLLLKLVKKIYPRAAIPVALIFAVHPIQVETVAWITERKNILALFFFLSTCLSYLEYQREKKDWQYFRTLALFIFALLSKSISLYFVFVPILYKWWKGFKITVEDIKESVPFFVIGFLSGLNTMYMEIVKVGAKGTDFSLNLSERLVLAGKTILFYPYKILWPFEFMFFYPRWNINPSDWKQWFFSITVITLVFVMYFLRKKIGKGPIVIFFLYLVSIFPASGIVNVYPMIYSFVADHFLYLSMPPLLIFLCGLVFYLYDKLNKTTVIKRFYKTINKTLVIFIVLFLSFKTMSVAQNYKNQVTLWTDLIKRNPNLWASYINLAKIYDERNENEKAVVLYKKAIILNPKDFVSYYNLGNLYQKIGEYNKAVFLYQKALSVENKFTDVHNNLGLALNRLGMINEAMQEFETALKINPYYDNALINILNVTKDIVPDSIKDIADKKKKGSILEMAAFSLLVRGDTDKSLSLFMEARRFMPNDIGIYRGIALAYYKKGDMRYYKKYIKKALAIEPNNKELLEDLKKIPDTAESLEPIGNIPPEIQAEVEELNKKGINTAKSGDLDTALKIFDEAVKSAPNYAETYNNIGYVHYLKGEYDLAEKYFTKTLEINPEHKKARLNLVNMKNKK</sequence>
<feature type="transmembrane region" description="Helical" evidence="4">
    <location>
        <begin position="15"/>
        <end position="34"/>
    </location>
</feature>
<dbReference type="Pfam" id="PF13414">
    <property type="entry name" value="TPR_11"/>
    <property type="match status" value="1"/>
</dbReference>
<feature type="repeat" description="TPR" evidence="3">
    <location>
        <begin position="494"/>
        <end position="527"/>
    </location>
</feature>
<protein>
    <submittedName>
        <fullName evidence="6">Tetratricopeptide TPR_2 repeat protein</fullName>
    </submittedName>
</protein>
<gene>
    <name evidence="6" type="ORF">OMAG_001325</name>
</gene>
<evidence type="ECO:0000256" key="3">
    <source>
        <dbReference type="PROSITE-ProRule" id="PRU00339"/>
    </source>
</evidence>
<feature type="domain" description="Glycosyltransferase RgtA/B/C/D-like" evidence="5">
    <location>
        <begin position="113"/>
        <end position="241"/>
    </location>
</feature>
<dbReference type="InterPro" id="IPR011990">
    <property type="entry name" value="TPR-like_helical_dom_sf"/>
</dbReference>
<accession>A0A0F0CTQ2</accession>
<evidence type="ECO:0000259" key="5">
    <source>
        <dbReference type="Pfam" id="PF13231"/>
    </source>
</evidence>
<feature type="transmembrane region" description="Helical" evidence="4">
    <location>
        <begin position="326"/>
        <end position="343"/>
    </location>
</feature>
<keyword evidence="1" id="KW-0677">Repeat</keyword>
<feature type="transmembrane region" description="Helical" evidence="4">
    <location>
        <begin position="55"/>
        <end position="73"/>
    </location>
</feature>
<dbReference type="AlphaFoldDB" id="A0A0F0CTQ2"/>
<feature type="repeat" description="TPR" evidence="3">
    <location>
        <begin position="688"/>
        <end position="721"/>
    </location>
</feature>
<evidence type="ECO:0000256" key="2">
    <source>
        <dbReference type="ARBA" id="ARBA00022803"/>
    </source>
</evidence>
<feature type="transmembrane region" description="Helical" evidence="4">
    <location>
        <begin position="213"/>
        <end position="236"/>
    </location>
</feature>
<feature type="transmembrane region" description="Helical" evidence="4">
    <location>
        <begin position="158"/>
        <end position="179"/>
    </location>
</feature>
<keyword evidence="2 3" id="KW-0802">TPR repeat</keyword>